<reference evidence="2" key="1">
    <citation type="submission" date="2025-08" db="UniProtKB">
        <authorList>
            <consortium name="RefSeq"/>
        </authorList>
    </citation>
    <scope>IDENTIFICATION</scope>
</reference>
<dbReference type="RefSeq" id="XP_022107293.1">
    <property type="nucleotide sequence ID" value="XM_022251601.1"/>
</dbReference>
<dbReference type="KEGG" id="aplc:110988261"/>
<proteinExistence type="predicted"/>
<sequence length="150" mass="17295">MSEQDRKHSYRQINDSNIQSHVEYACKKQHLSENYKGRKSSSFQEIYLQEADFSQQQLSHLVDVYYQTYDSLLCCCLAPACFSSIQTVHRQPHLFPLRTSRSHPCNMPLLSVSSATTRTASSRISRQDLDSGRSARATKKFRRVFKSAIL</sequence>
<dbReference type="GeneID" id="110988261"/>
<accession>A0A8B7ZNX7</accession>
<organism evidence="1 2">
    <name type="scientific">Acanthaster planci</name>
    <name type="common">Crown-of-thorns starfish</name>
    <dbReference type="NCBI Taxonomy" id="133434"/>
    <lineage>
        <taxon>Eukaryota</taxon>
        <taxon>Metazoa</taxon>
        <taxon>Echinodermata</taxon>
        <taxon>Eleutherozoa</taxon>
        <taxon>Asterozoa</taxon>
        <taxon>Asteroidea</taxon>
        <taxon>Valvatacea</taxon>
        <taxon>Valvatida</taxon>
        <taxon>Acanthasteridae</taxon>
        <taxon>Acanthaster</taxon>
    </lineage>
</organism>
<protein>
    <submittedName>
        <fullName evidence="2">Uncharacterized protein LOC110988261</fullName>
    </submittedName>
</protein>
<gene>
    <name evidence="2" type="primary">LOC110988261</name>
</gene>
<name>A0A8B7ZNX7_ACAPL</name>
<dbReference type="AlphaFoldDB" id="A0A8B7ZNX7"/>
<dbReference type="Proteomes" id="UP000694845">
    <property type="component" value="Unplaced"/>
</dbReference>
<keyword evidence="1" id="KW-1185">Reference proteome</keyword>
<evidence type="ECO:0000313" key="1">
    <source>
        <dbReference type="Proteomes" id="UP000694845"/>
    </source>
</evidence>
<evidence type="ECO:0000313" key="2">
    <source>
        <dbReference type="RefSeq" id="XP_022107293.1"/>
    </source>
</evidence>